<organism evidence="7 8">
    <name type="scientific">Corynebacterium hylobatis</name>
    <dbReference type="NCBI Taxonomy" id="1859290"/>
    <lineage>
        <taxon>Bacteria</taxon>
        <taxon>Bacillati</taxon>
        <taxon>Actinomycetota</taxon>
        <taxon>Actinomycetes</taxon>
        <taxon>Mycobacteriales</taxon>
        <taxon>Corynebacteriaceae</taxon>
        <taxon>Corynebacterium</taxon>
    </lineage>
</organism>
<keyword evidence="8" id="KW-1185">Reference proteome</keyword>
<sequence length="248" mass="25721">MLPVVTLLGTAVAIALAYLGSGAHGGTAVNEAAGGALSADATPLAPGGPAFRIWSVIYLGLIGYALWQLSKTARTSERQRVLRPWALASLLLNAAWIWMVQLDSLIGSVAVIVLLLAVLIRIMFILGQPRTGGIVEQVLTDGVFGLYFGWVLVATFANTWAWLANAGVEIVLEVPLGVTGIIVAAVVAVAAAILDGGRIAPALATAWGLAWIAIARTEGQFESQALVWAGGIAAAVVLLSPAIGRLRR</sequence>
<evidence type="ECO:0000256" key="1">
    <source>
        <dbReference type="ARBA" id="ARBA00004141"/>
    </source>
</evidence>
<feature type="transmembrane region" description="Helical" evidence="6">
    <location>
        <begin position="81"/>
        <end position="99"/>
    </location>
</feature>
<name>A0A3R9ZE67_9CORY</name>
<keyword evidence="3 6" id="KW-0812">Transmembrane</keyword>
<feature type="transmembrane region" description="Helical" evidence="6">
    <location>
        <begin position="201"/>
        <end position="219"/>
    </location>
</feature>
<comment type="subcellular location">
    <subcellularLocation>
        <location evidence="1">Membrane</location>
        <topology evidence="1">Multi-pass membrane protein</topology>
    </subcellularLocation>
</comment>
<dbReference type="Pfam" id="PF03073">
    <property type="entry name" value="TspO_MBR"/>
    <property type="match status" value="1"/>
</dbReference>
<dbReference type="AlphaFoldDB" id="A0A3R9ZE67"/>
<feature type="transmembrane region" description="Helical" evidence="6">
    <location>
        <begin position="225"/>
        <end position="244"/>
    </location>
</feature>
<feature type="transmembrane region" description="Helical" evidence="6">
    <location>
        <begin position="138"/>
        <end position="162"/>
    </location>
</feature>
<evidence type="ECO:0000256" key="5">
    <source>
        <dbReference type="ARBA" id="ARBA00023136"/>
    </source>
</evidence>
<proteinExistence type="inferred from homology"/>
<dbReference type="InterPro" id="IPR004307">
    <property type="entry name" value="TspO_MBR"/>
</dbReference>
<evidence type="ECO:0000256" key="4">
    <source>
        <dbReference type="ARBA" id="ARBA00022989"/>
    </source>
</evidence>
<feature type="transmembrane region" description="Helical" evidence="6">
    <location>
        <begin position="174"/>
        <end position="194"/>
    </location>
</feature>
<feature type="transmembrane region" description="Helical" evidence="6">
    <location>
        <begin position="105"/>
        <end position="126"/>
    </location>
</feature>
<dbReference type="GO" id="GO:0016020">
    <property type="term" value="C:membrane"/>
    <property type="evidence" value="ECO:0007669"/>
    <property type="project" value="UniProtKB-SubCell"/>
</dbReference>
<comment type="similarity">
    <text evidence="2">Belongs to the TspO/BZRP family.</text>
</comment>
<protein>
    <submittedName>
        <fullName evidence="7">Tryptophan-rich sensory protein</fullName>
    </submittedName>
</protein>
<accession>A0A3R9ZE67</accession>
<evidence type="ECO:0000313" key="7">
    <source>
        <dbReference type="EMBL" id="RSZ63962.1"/>
    </source>
</evidence>
<evidence type="ECO:0000313" key="8">
    <source>
        <dbReference type="Proteomes" id="UP000274907"/>
    </source>
</evidence>
<dbReference type="InterPro" id="IPR038330">
    <property type="entry name" value="TspO/MBR-related_sf"/>
</dbReference>
<evidence type="ECO:0000256" key="3">
    <source>
        <dbReference type="ARBA" id="ARBA00022692"/>
    </source>
</evidence>
<keyword evidence="4 6" id="KW-1133">Transmembrane helix</keyword>
<evidence type="ECO:0000256" key="6">
    <source>
        <dbReference type="SAM" id="Phobius"/>
    </source>
</evidence>
<evidence type="ECO:0000256" key="2">
    <source>
        <dbReference type="ARBA" id="ARBA00007524"/>
    </source>
</evidence>
<dbReference type="OrthoDB" id="5189031at2"/>
<keyword evidence="5 6" id="KW-0472">Membrane</keyword>
<dbReference type="Gene3D" id="1.20.1260.100">
    <property type="entry name" value="TspO/MBR protein"/>
    <property type="match status" value="1"/>
</dbReference>
<feature type="transmembrane region" description="Helical" evidence="6">
    <location>
        <begin position="49"/>
        <end position="69"/>
    </location>
</feature>
<dbReference type="EMBL" id="RXHJ01000006">
    <property type="protein sequence ID" value="RSZ63962.1"/>
    <property type="molecule type" value="Genomic_DNA"/>
</dbReference>
<comment type="caution">
    <text evidence="7">The sequence shown here is derived from an EMBL/GenBank/DDBJ whole genome shotgun (WGS) entry which is preliminary data.</text>
</comment>
<reference evidence="7 8" key="1">
    <citation type="submission" date="2018-12" db="EMBL/GenBank/DDBJ databases">
        <title>YIM 101343 draft genome.</title>
        <authorList>
            <person name="Chen X."/>
        </authorList>
    </citation>
    <scope>NUCLEOTIDE SEQUENCE [LARGE SCALE GENOMIC DNA]</scope>
    <source>
        <strain evidence="7 8">YIM 101343</strain>
    </source>
</reference>
<dbReference type="Proteomes" id="UP000274907">
    <property type="component" value="Unassembled WGS sequence"/>
</dbReference>
<gene>
    <name evidence="7" type="ORF">EAH68_06690</name>
</gene>